<sequence length="41" mass="4310">MTGKDAHLAAFAPLSTFAGVLANRFGLPTILSPPKFRPRAA</sequence>
<accession>A0ABT7FGE5</accession>
<keyword evidence="2" id="KW-1185">Reference proteome</keyword>
<proteinExistence type="predicted"/>
<dbReference type="Proteomes" id="UP001227126">
    <property type="component" value="Unassembled WGS sequence"/>
</dbReference>
<organism evidence="1 2">
    <name type="scientific">Sedimentitalea xiamensis</name>
    <dbReference type="NCBI Taxonomy" id="3050037"/>
    <lineage>
        <taxon>Bacteria</taxon>
        <taxon>Pseudomonadati</taxon>
        <taxon>Pseudomonadota</taxon>
        <taxon>Alphaproteobacteria</taxon>
        <taxon>Rhodobacterales</taxon>
        <taxon>Paracoccaceae</taxon>
        <taxon>Sedimentitalea</taxon>
    </lineage>
</organism>
<dbReference type="EMBL" id="JASNJE010000017">
    <property type="protein sequence ID" value="MDK3074216.1"/>
    <property type="molecule type" value="Genomic_DNA"/>
</dbReference>
<evidence type="ECO:0000313" key="2">
    <source>
        <dbReference type="Proteomes" id="UP001227126"/>
    </source>
</evidence>
<evidence type="ECO:0000313" key="1">
    <source>
        <dbReference type="EMBL" id="MDK3074216.1"/>
    </source>
</evidence>
<comment type="caution">
    <text evidence="1">The sequence shown here is derived from an EMBL/GenBank/DDBJ whole genome shotgun (WGS) entry which is preliminary data.</text>
</comment>
<reference evidence="1 2" key="1">
    <citation type="submission" date="2023-05" db="EMBL/GenBank/DDBJ databases">
        <title>Sedimentitalea sp. nov. JM2-8.</title>
        <authorList>
            <person name="Huang J."/>
        </authorList>
    </citation>
    <scope>NUCLEOTIDE SEQUENCE [LARGE SCALE GENOMIC DNA]</scope>
    <source>
        <strain evidence="1 2">JM2-8</strain>
    </source>
</reference>
<protein>
    <submittedName>
        <fullName evidence="1">Uncharacterized protein</fullName>
    </submittedName>
</protein>
<name>A0ABT7FGE5_9RHOB</name>
<gene>
    <name evidence="1" type="ORF">QO034_13945</name>
</gene>